<evidence type="ECO:0000259" key="1">
    <source>
        <dbReference type="PROSITE" id="PS51819"/>
    </source>
</evidence>
<dbReference type="SUPFAM" id="SSF54593">
    <property type="entry name" value="Glyoxalase/Bleomycin resistance protein/Dihydroxybiphenyl dioxygenase"/>
    <property type="match status" value="1"/>
</dbReference>
<evidence type="ECO:0000313" key="3">
    <source>
        <dbReference type="Proteomes" id="UP000732378"/>
    </source>
</evidence>
<dbReference type="InterPro" id="IPR029068">
    <property type="entry name" value="Glyas_Bleomycin-R_OHBP_Dase"/>
</dbReference>
<evidence type="ECO:0000313" key="2">
    <source>
        <dbReference type="EMBL" id="MBM7507494.1"/>
    </source>
</evidence>
<dbReference type="InterPro" id="IPR004360">
    <property type="entry name" value="Glyas_Fos-R_dOase_dom"/>
</dbReference>
<dbReference type="InterPro" id="IPR037523">
    <property type="entry name" value="VOC_core"/>
</dbReference>
<gene>
    <name evidence="2" type="ORF">JOE61_001308</name>
</gene>
<keyword evidence="3" id="KW-1185">Reference proteome</keyword>
<feature type="domain" description="VOC" evidence="1">
    <location>
        <begin position="2"/>
        <end position="121"/>
    </location>
</feature>
<dbReference type="Proteomes" id="UP000732378">
    <property type="component" value="Unassembled WGS sequence"/>
</dbReference>
<proteinExistence type="predicted"/>
<sequence>MQVTQIGTVLASPDPSAAGSWLSEQLGFDVAVDLGWYVSTRHPDQALSVDFVQHDHDTWVEPAPGVRGTMLALVVPDVGAEHDRLVAAGVPLLKQLVTEPWGQRRMQVAGPDGLVVELIQPVEPDPDWMAAQGLSS</sequence>
<dbReference type="Pfam" id="PF00903">
    <property type="entry name" value="Glyoxalase"/>
    <property type="match status" value="1"/>
</dbReference>
<dbReference type="Gene3D" id="3.10.180.10">
    <property type="entry name" value="2,3-Dihydroxybiphenyl 1,2-Dioxygenase, domain 1"/>
    <property type="match status" value="1"/>
</dbReference>
<organism evidence="2 3">
    <name type="scientific">Nocardioides salarius</name>
    <dbReference type="NCBI Taxonomy" id="374513"/>
    <lineage>
        <taxon>Bacteria</taxon>
        <taxon>Bacillati</taxon>
        <taxon>Actinomycetota</taxon>
        <taxon>Actinomycetes</taxon>
        <taxon>Propionibacteriales</taxon>
        <taxon>Nocardioidaceae</taxon>
        <taxon>Nocardioides</taxon>
    </lineage>
</organism>
<name>A0ABS2M8I0_9ACTN</name>
<accession>A0ABS2M8I0</accession>
<dbReference type="PROSITE" id="PS51819">
    <property type="entry name" value="VOC"/>
    <property type="match status" value="1"/>
</dbReference>
<comment type="caution">
    <text evidence="2">The sequence shown here is derived from an EMBL/GenBank/DDBJ whole genome shotgun (WGS) entry which is preliminary data.</text>
</comment>
<protein>
    <submittedName>
        <fullName evidence="2">Catechol 2,3-dioxygenase-like lactoylglutathione lyase family enzyme</fullName>
    </submittedName>
</protein>
<dbReference type="RefSeq" id="WP_193670115.1">
    <property type="nucleotide sequence ID" value="NZ_JACDTV010000012.1"/>
</dbReference>
<dbReference type="EMBL" id="JAFBBZ010000001">
    <property type="protein sequence ID" value="MBM7507494.1"/>
    <property type="molecule type" value="Genomic_DNA"/>
</dbReference>
<reference evidence="2 3" key="1">
    <citation type="submission" date="2021-01" db="EMBL/GenBank/DDBJ databases">
        <title>Sequencing the genomes of 1000 actinobacteria strains.</title>
        <authorList>
            <person name="Klenk H.-P."/>
        </authorList>
    </citation>
    <scope>NUCLEOTIDE SEQUENCE [LARGE SCALE GENOMIC DNA]</scope>
    <source>
        <strain evidence="2 3">DSM 18239</strain>
    </source>
</reference>